<evidence type="ECO:0000313" key="1">
    <source>
        <dbReference type="EMBL" id="KAH3685635.1"/>
    </source>
</evidence>
<dbReference type="Proteomes" id="UP000774326">
    <property type="component" value="Unassembled WGS sequence"/>
</dbReference>
<keyword evidence="2" id="KW-1185">Reference proteome</keyword>
<sequence>MAENPPDHPNIIGSDELMKNGIACLWISAVDIQEFIVSLERKYLIKLSKVMFRESSSELTSDFLHIFRSFKLEKLHHSVV</sequence>
<evidence type="ECO:0000313" key="2">
    <source>
        <dbReference type="Proteomes" id="UP000774326"/>
    </source>
</evidence>
<dbReference type="AlphaFoldDB" id="A0A9P8Q9P0"/>
<reference evidence="1" key="2">
    <citation type="submission" date="2021-01" db="EMBL/GenBank/DDBJ databases">
        <authorList>
            <person name="Schikora-Tamarit M.A."/>
        </authorList>
    </citation>
    <scope>NUCLEOTIDE SEQUENCE</scope>
    <source>
        <strain evidence="1">CBS2887</strain>
    </source>
</reference>
<reference evidence="1" key="1">
    <citation type="journal article" date="2021" name="Open Biol.">
        <title>Shared evolutionary footprints suggest mitochondrial oxidative damage underlies multiple complex I losses in fungi.</title>
        <authorList>
            <person name="Schikora-Tamarit M.A."/>
            <person name="Marcet-Houben M."/>
            <person name="Nosek J."/>
            <person name="Gabaldon T."/>
        </authorList>
    </citation>
    <scope>NUCLEOTIDE SEQUENCE</scope>
    <source>
        <strain evidence="1">CBS2887</strain>
    </source>
</reference>
<accession>A0A9P8Q9P0</accession>
<name>A0A9P8Q9P0_WICPI</name>
<gene>
    <name evidence="1" type="ORF">WICPIJ_003382</name>
</gene>
<dbReference type="EMBL" id="JAEUBG010001852">
    <property type="protein sequence ID" value="KAH3685635.1"/>
    <property type="molecule type" value="Genomic_DNA"/>
</dbReference>
<proteinExistence type="predicted"/>
<comment type="caution">
    <text evidence="1">The sequence shown here is derived from an EMBL/GenBank/DDBJ whole genome shotgun (WGS) entry which is preliminary data.</text>
</comment>
<organism evidence="1 2">
    <name type="scientific">Wickerhamomyces pijperi</name>
    <name type="common">Yeast</name>
    <name type="synonym">Pichia pijperi</name>
    <dbReference type="NCBI Taxonomy" id="599730"/>
    <lineage>
        <taxon>Eukaryota</taxon>
        <taxon>Fungi</taxon>
        <taxon>Dikarya</taxon>
        <taxon>Ascomycota</taxon>
        <taxon>Saccharomycotina</taxon>
        <taxon>Saccharomycetes</taxon>
        <taxon>Phaffomycetales</taxon>
        <taxon>Wickerhamomycetaceae</taxon>
        <taxon>Wickerhamomyces</taxon>
    </lineage>
</organism>
<protein>
    <submittedName>
        <fullName evidence="1">Uncharacterized protein</fullName>
    </submittedName>
</protein>